<comment type="catalytic activity">
    <reaction evidence="8">
        <text>UMP + ATP = UDP + ADP</text>
        <dbReference type="Rhea" id="RHEA:24400"/>
        <dbReference type="ChEBI" id="CHEBI:30616"/>
        <dbReference type="ChEBI" id="CHEBI:57865"/>
        <dbReference type="ChEBI" id="CHEBI:58223"/>
        <dbReference type="ChEBI" id="CHEBI:456216"/>
        <dbReference type="EC" id="2.7.4.14"/>
    </reaction>
</comment>
<dbReference type="InterPro" id="IPR027417">
    <property type="entry name" value="P-loop_NTPase"/>
</dbReference>
<dbReference type="Pfam" id="PF00406">
    <property type="entry name" value="ADK"/>
    <property type="match status" value="1"/>
</dbReference>
<evidence type="ECO:0000256" key="8">
    <source>
        <dbReference type="ARBA" id="ARBA00048116"/>
    </source>
</evidence>
<sequence>MNLFSWKLDGTLPLKVSLLGLLLFWILLFNETFALKATSYMRNLNSFKGLSSVSISKLKAPRYNPLYMQLNKNLVNPFFSNNFITCSQKSFLQSSCFLFELCATSKLLFVGLPSLKNLKPFHRLTTVPLIYSFSSGISLISDKRALSYFVSSCNMEDMHDKEKKPLVVFVLGGPGSGKGTQCKNIADTYRFIHISAGDCLREEQVIPGSQYGETIAKAIKEGAIVPAQITIMLMRKKMVKSGWEKCRFLIDGFPRNQDNLDEWLRVMANDVDMRFCLFLDCPETEMAARLLSRAKESGRTDDNLVTIEKRFNLYNKETSQIIRWFESRNKTKHVDASGTREDVWQQLQTIFGDL</sequence>
<name>A0ABQ7J983_9APIC</name>
<gene>
    <name evidence="10" type="ORF">IE077_003028</name>
</gene>
<comment type="similarity">
    <text evidence="9">Belongs to the adenylate kinase family.</text>
</comment>
<dbReference type="PROSITE" id="PS00113">
    <property type="entry name" value="ADENYLATE_KINASE"/>
    <property type="match status" value="1"/>
</dbReference>
<evidence type="ECO:0000256" key="9">
    <source>
        <dbReference type="RuleBase" id="RU003330"/>
    </source>
</evidence>
<dbReference type="EMBL" id="JADAQX010000352">
    <property type="protein sequence ID" value="KAF8820567.1"/>
    <property type="molecule type" value="Genomic_DNA"/>
</dbReference>
<keyword evidence="5" id="KW-0067">ATP-binding</keyword>
<evidence type="ECO:0000313" key="11">
    <source>
        <dbReference type="Proteomes" id="UP000823046"/>
    </source>
</evidence>
<dbReference type="InterPro" id="IPR006266">
    <property type="entry name" value="UMP_CMP_kinase"/>
</dbReference>
<evidence type="ECO:0000256" key="7">
    <source>
        <dbReference type="ARBA" id="ARBA00023242"/>
    </source>
</evidence>
<keyword evidence="2 9" id="KW-0808">Transferase</keyword>
<evidence type="ECO:0000313" key="10">
    <source>
        <dbReference type="EMBL" id="KAF8820567.1"/>
    </source>
</evidence>
<evidence type="ECO:0000256" key="3">
    <source>
        <dbReference type="ARBA" id="ARBA00022741"/>
    </source>
</evidence>
<evidence type="ECO:0000256" key="1">
    <source>
        <dbReference type="ARBA" id="ARBA00022490"/>
    </source>
</evidence>
<keyword evidence="7" id="KW-0539">Nucleus</keyword>
<evidence type="ECO:0000256" key="6">
    <source>
        <dbReference type="ARBA" id="ARBA00022975"/>
    </source>
</evidence>
<organism evidence="10 11">
    <name type="scientific">Cardiosporidium cionae</name>
    <dbReference type="NCBI Taxonomy" id="476202"/>
    <lineage>
        <taxon>Eukaryota</taxon>
        <taxon>Sar</taxon>
        <taxon>Alveolata</taxon>
        <taxon>Apicomplexa</taxon>
        <taxon>Aconoidasida</taxon>
        <taxon>Nephromycida</taxon>
        <taxon>Cardiosporidium</taxon>
    </lineage>
</organism>
<accession>A0ABQ7J983</accession>
<dbReference type="NCBIfam" id="TIGR01359">
    <property type="entry name" value="UMP_CMP_kin_fam"/>
    <property type="match status" value="1"/>
</dbReference>
<comment type="caution">
    <text evidence="10">The sequence shown here is derived from an EMBL/GenBank/DDBJ whole genome shotgun (WGS) entry which is preliminary data.</text>
</comment>
<dbReference type="CDD" id="cd01428">
    <property type="entry name" value="ADK"/>
    <property type="match status" value="1"/>
</dbReference>
<dbReference type="Proteomes" id="UP000823046">
    <property type="component" value="Unassembled WGS sequence"/>
</dbReference>
<reference evidence="10 11" key="1">
    <citation type="journal article" date="2020" name="bioRxiv">
        <title>Metabolic contributions of an alphaproteobacterial endosymbiont in the apicomplexan Cardiosporidium cionae.</title>
        <authorList>
            <person name="Hunter E.S."/>
            <person name="Paight C.J."/>
            <person name="Lane C.E."/>
        </authorList>
    </citation>
    <scope>NUCLEOTIDE SEQUENCE [LARGE SCALE GENOMIC DNA]</scope>
    <source>
        <strain evidence="10">ESH_2018</strain>
    </source>
</reference>
<dbReference type="GO" id="GO:0016301">
    <property type="term" value="F:kinase activity"/>
    <property type="evidence" value="ECO:0007669"/>
    <property type="project" value="UniProtKB-KW"/>
</dbReference>
<dbReference type="PANTHER" id="PTHR23359">
    <property type="entry name" value="NUCLEOTIDE KINASE"/>
    <property type="match status" value="1"/>
</dbReference>
<dbReference type="Gene3D" id="3.40.50.300">
    <property type="entry name" value="P-loop containing nucleotide triphosphate hydrolases"/>
    <property type="match status" value="1"/>
</dbReference>
<keyword evidence="1" id="KW-0963">Cytoplasm</keyword>
<evidence type="ECO:0000256" key="5">
    <source>
        <dbReference type="ARBA" id="ARBA00022840"/>
    </source>
</evidence>
<proteinExistence type="inferred from homology"/>
<keyword evidence="3" id="KW-0547">Nucleotide-binding</keyword>
<dbReference type="HAMAP" id="MF_00235">
    <property type="entry name" value="Adenylate_kinase_Adk"/>
    <property type="match status" value="1"/>
</dbReference>
<keyword evidence="11" id="KW-1185">Reference proteome</keyword>
<keyword evidence="4 9" id="KW-0418">Kinase</keyword>
<evidence type="ECO:0000256" key="4">
    <source>
        <dbReference type="ARBA" id="ARBA00022777"/>
    </source>
</evidence>
<dbReference type="PRINTS" id="PR00094">
    <property type="entry name" value="ADENYLTKNASE"/>
</dbReference>
<evidence type="ECO:0000256" key="2">
    <source>
        <dbReference type="ARBA" id="ARBA00022679"/>
    </source>
</evidence>
<keyword evidence="6" id="KW-0665">Pyrimidine biosynthesis</keyword>
<dbReference type="SUPFAM" id="SSF52540">
    <property type="entry name" value="P-loop containing nucleoside triphosphate hydrolases"/>
    <property type="match status" value="1"/>
</dbReference>
<protein>
    <submittedName>
        <fullName evidence="10">UMP-CMP kinase</fullName>
    </submittedName>
</protein>
<dbReference type="InterPro" id="IPR033690">
    <property type="entry name" value="Adenylat_kinase_CS"/>
</dbReference>
<dbReference type="InterPro" id="IPR000850">
    <property type="entry name" value="Adenylat/UMP-CMP_kin"/>
</dbReference>